<sequence>MVLHSREQEDALFSTTNCPLRKAIASHFRTSRGVGRHIPTIKCSGKEVLETNQKQETKACIPKRIYMQRPRRQSDPYNAIPSENQVTNSRDRSKTMGHKRVRFQEQNLNNVVRVINTFSYEDLLCIVAGFFGKSSVFQLTAFLNRSARHLDYSTTTSMWQPRLMNSTSFTSNDAKRWRRLAHYDWNAEDEIYRQERQQPGSPIRAKVTNWLHRRRDSLVITAAFTSASKVSEFQDLSALVNIVNGCITVGSFQFDRRSILQLCNYQTQALGGFLTHANSV</sequence>
<gene>
    <name evidence="2" type="primary">AlNc14C390G11276</name>
    <name evidence="3" type="synonym">AlNc14C426G11559</name>
    <name evidence="2" type="ORF">ALNC14_127150</name>
    <name evidence="3" type="ORF">ALNC14_130210</name>
</gene>
<evidence type="ECO:0000256" key="1">
    <source>
        <dbReference type="SAM" id="MobiDB-lite"/>
    </source>
</evidence>
<dbReference type="EMBL" id="FR824469">
    <property type="protein sequence ID" value="CCA26877.1"/>
    <property type="molecule type" value="Genomic_DNA"/>
</dbReference>
<protein>
    <submittedName>
        <fullName evidence="2">AlNc14C390G11276 protein</fullName>
    </submittedName>
    <submittedName>
        <fullName evidence="3">AlNc14C426G11559 protein</fullName>
    </submittedName>
</protein>
<evidence type="ECO:0000313" key="2">
    <source>
        <dbReference type="EMBL" id="CCA26571.1"/>
    </source>
</evidence>
<reference evidence="2" key="2">
    <citation type="submission" date="2011-02" db="EMBL/GenBank/DDBJ databases">
        <authorList>
            <person name="MacLean D."/>
        </authorList>
    </citation>
    <scope>NUCLEOTIDE SEQUENCE</scope>
</reference>
<feature type="region of interest" description="Disordered" evidence="1">
    <location>
        <begin position="71"/>
        <end position="94"/>
    </location>
</feature>
<evidence type="ECO:0000313" key="3">
    <source>
        <dbReference type="EMBL" id="CCA26877.1"/>
    </source>
</evidence>
<dbReference type="HOGENOM" id="CLU_995422_0_0_1"/>
<name>F0WYL2_9STRA</name>
<dbReference type="AlphaFoldDB" id="F0WYL2"/>
<reference evidence="2" key="1">
    <citation type="journal article" date="2011" name="PLoS Biol.">
        <title>Gene gain and loss during evolution of obligate parasitism in the white rust pathogen of Arabidopsis thaliana.</title>
        <authorList>
            <person name="Kemen E."/>
            <person name="Gardiner A."/>
            <person name="Schultz-Larsen T."/>
            <person name="Kemen A.C."/>
            <person name="Balmuth A.L."/>
            <person name="Robert-Seilaniantz A."/>
            <person name="Bailey K."/>
            <person name="Holub E."/>
            <person name="Studholme D.J."/>
            <person name="Maclean D."/>
            <person name="Jones J.D."/>
        </authorList>
    </citation>
    <scope>NUCLEOTIDE SEQUENCE</scope>
</reference>
<accession>F0WYL2</accession>
<organism evidence="2">
    <name type="scientific">Albugo laibachii Nc14</name>
    <dbReference type="NCBI Taxonomy" id="890382"/>
    <lineage>
        <taxon>Eukaryota</taxon>
        <taxon>Sar</taxon>
        <taxon>Stramenopiles</taxon>
        <taxon>Oomycota</taxon>
        <taxon>Peronosporomycetes</taxon>
        <taxon>Albuginales</taxon>
        <taxon>Albuginaceae</taxon>
        <taxon>Albugo</taxon>
    </lineage>
</organism>
<dbReference type="EMBL" id="FR824433">
    <property type="protein sequence ID" value="CCA26571.1"/>
    <property type="molecule type" value="Genomic_DNA"/>
</dbReference>
<proteinExistence type="predicted"/>